<comment type="caution">
    <text evidence="6">The sequence shown here is derived from an EMBL/GenBank/DDBJ whole genome shotgun (WGS) entry which is preliminary data.</text>
</comment>
<evidence type="ECO:0000256" key="1">
    <source>
        <dbReference type="ARBA" id="ARBA00006930"/>
    </source>
</evidence>
<dbReference type="SUPFAM" id="SSF52540">
    <property type="entry name" value="P-loop containing nucleoside triphosphate hydrolases"/>
    <property type="match status" value="3"/>
</dbReference>
<feature type="coiled-coil region" evidence="4">
    <location>
        <begin position="409"/>
        <end position="501"/>
    </location>
</feature>
<dbReference type="Pfam" id="PF13476">
    <property type="entry name" value="AAA_23"/>
    <property type="match status" value="1"/>
</dbReference>
<dbReference type="Proteomes" id="UP000622653">
    <property type="component" value="Unassembled WGS sequence"/>
</dbReference>
<evidence type="ECO:0000313" key="7">
    <source>
        <dbReference type="Proteomes" id="UP000622653"/>
    </source>
</evidence>
<evidence type="ECO:0000256" key="4">
    <source>
        <dbReference type="SAM" id="Coils"/>
    </source>
</evidence>
<evidence type="ECO:0000256" key="2">
    <source>
        <dbReference type="ARBA" id="ARBA00011322"/>
    </source>
</evidence>
<dbReference type="PANTHER" id="PTHR32114">
    <property type="entry name" value="ABC TRANSPORTER ABCH.3"/>
    <property type="match status" value="1"/>
</dbReference>
<dbReference type="RefSeq" id="WP_194561256.1">
    <property type="nucleotide sequence ID" value="NZ_JADKPV010000001.1"/>
</dbReference>
<evidence type="ECO:0000313" key="6">
    <source>
        <dbReference type="EMBL" id="MBF4499771.1"/>
    </source>
</evidence>
<dbReference type="GO" id="GO:0016887">
    <property type="term" value="F:ATP hydrolysis activity"/>
    <property type="evidence" value="ECO:0007669"/>
    <property type="project" value="InterPro"/>
</dbReference>
<feature type="coiled-coil region" evidence="4">
    <location>
        <begin position="263"/>
        <end position="371"/>
    </location>
</feature>
<dbReference type="Gene3D" id="3.40.50.300">
    <property type="entry name" value="P-loop containing nucleotide triphosphate hydrolases"/>
    <property type="match status" value="2"/>
</dbReference>
<protein>
    <recommendedName>
        <fullName evidence="3">Nuclease SbcCD subunit C</fullName>
    </recommendedName>
</protein>
<keyword evidence="4" id="KW-0175">Coiled coil</keyword>
<dbReference type="Pfam" id="PF13558">
    <property type="entry name" value="SbcC_Walker_B"/>
    <property type="match status" value="1"/>
</dbReference>
<feature type="coiled-coil region" evidence="4">
    <location>
        <begin position="604"/>
        <end position="701"/>
    </location>
</feature>
<accession>A0A8J7G3V2</accession>
<sequence>MKPLYLKMTGFGPYKGTEEIDFTKLAAQQLFVIAGSTGAGKTTIFDALTYALYGEASGEDRKDDARSLRSDFAKGDEPSIVTLRFSIKNRIFEVTRQLPYTKLGNKNETKAQAELYEMVDGELRQAVDRQIITEVNDKIEQLIGFTATQFKQLVMLPQGEFRKFLTSTTDEKEAMLRKIFQTERYEALIEVMKEEVKEGRQSYESSQRDLLMTASRVEKLTYPNEELKQLHEQATLHVNHWTKLVANERRMYVEKLKSGEGKVHELEKREQEVMKRLAEAEALNADFAKLAEQLKREEQLKQERQTIEDQRVRLQRAEKARPLNEYRNQLNRLREVAKEEQQRLKTLRAELERATEEERHAAERVNEWRAREEEFAHLHRAIVQMEERLPLFEKVEETTQAKQQAKQYWMEAKTVAERARTKLEQLTNERKVYEKELKRARHEVRPYEKKLVERQAYEKQIELLEQLEKWRARAQSLETDYVTQRQAVQQLTRQVEKLEKEWLGNEAIRLRKHLVGGEPCPVCGSLDHFITEEEETSVDERVVQSERKLLQEAERTYYQYEQQYQHAVSEYNRYEVARVEREVHATLPQLREMFETTLAALQHIEQERQKVEQLEPKVEALHKRVEEAEQAVRQAEERARQSEGAYVEQRAVLQQVEQSLGEEQRDIRAFTSELHRMQLNYDQMKKDRERAEEAWKKWSEQKSLAQERVTETEKRWHRVIEEGKEARAIFDEQLRIAEFQDEADYERALQDVPEIESLRKTIQQYETDCHMTTTLIAQLQERLKGKEKVDETEWQYHVARVREQLKEMNAFVLLMRSSIALIDETVKEVEQRAEKLVALEKEVGELIQMYDLLRGQNHLKLSFERYIQIEYLERVIQAANVRFHQLSRGQYQFVRSEEKAKHNRQSGLDLDIYDSYTGQARDVKTMSGGEKFLASLCLSLGMSDVIQSFQGAISVETLFIDEGFGSLDDESLRQAIDVLIDLQKSGRMIGVISHVEELKQAIPSRIEVNKTKDGHSELRVITN</sequence>
<name>A0A8J7G3V2_9BACL</name>
<reference evidence="6" key="1">
    <citation type="submission" date="2020-11" db="EMBL/GenBank/DDBJ databases">
        <title>Multidrug resistant novel bacterium Savagea serpentis sp. nov., isolated from the scats of a vine snake (Ahaetulla nasuta).</title>
        <authorList>
            <person name="Venkata Ramana V."/>
            <person name="Vikas Patil S."/>
            <person name="Yogita Lugani V."/>
        </authorList>
    </citation>
    <scope>NUCLEOTIDE SEQUENCE</scope>
    <source>
        <strain evidence="6">SN6</strain>
    </source>
</reference>
<feature type="domain" description="Rad50/SbcC-type AAA" evidence="5">
    <location>
        <begin position="6"/>
        <end position="233"/>
    </location>
</feature>
<gene>
    <name evidence="6" type="ORF">IRY55_00245</name>
</gene>
<organism evidence="6 7">
    <name type="scientific">Savagea serpentis</name>
    <dbReference type="NCBI Taxonomy" id="2785297"/>
    <lineage>
        <taxon>Bacteria</taxon>
        <taxon>Bacillati</taxon>
        <taxon>Bacillota</taxon>
        <taxon>Bacilli</taxon>
        <taxon>Bacillales</taxon>
        <taxon>Caryophanaceae</taxon>
        <taxon>Savagea</taxon>
    </lineage>
</organism>
<dbReference type="InterPro" id="IPR038729">
    <property type="entry name" value="Rad50/SbcC_AAA"/>
</dbReference>
<comment type="subunit">
    <text evidence="2">Heterodimer of SbcC and SbcD.</text>
</comment>
<dbReference type="GO" id="GO:0006302">
    <property type="term" value="P:double-strand break repair"/>
    <property type="evidence" value="ECO:0007669"/>
    <property type="project" value="InterPro"/>
</dbReference>
<evidence type="ECO:0000259" key="5">
    <source>
        <dbReference type="Pfam" id="PF13476"/>
    </source>
</evidence>
<comment type="similarity">
    <text evidence="1">Belongs to the SMC family. SbcC subfamily.</text>
</comment>
<dbReference type="InterPro" id="IPR027417">
    <property type="entry name" value="P-loop_NTPase"/>
</dbReference>
<dbReference type="AlphaFoldDB" id="A0A8J7G3V2"/>
<evidence type="ECO:0000256" key="3">
    <source>
        <dbReference type="ARBA" id="ARBA00013368"/>
    </source>
</evidence>
<feature type="coiled-coil region" evidence="4">
    <location>
        <begin position="543"/>
        <end position="570"/>
    </location>
</feature>
<dbReference type="EMBL" id="JADKPV010000001">
    <property type="protein sequence ID" value="MBF4499771.1"/>
    <property type="molecule type" value="Genomic_DNA"/>
</dbReference>
<keyword evidence="7" id="KW-1185">Reference proteome</keyword>
<proteinExistence type="inferred from homology"/>
<dbReference type="PANTHER" id="PTHR32114:SF2">
    <property type="entry name" value="ABC TRANSPORTER ABCH.3"/>
    <property type="match status" value="1"/>
</dbReference>